<dbReference type="InterPro" id="IPR027450">
    <property type="entry name" value="AlkB-like"/>
</dbReference>
<dbReference type="Pfam" id="PF13532">
    <property type="entry name" value="2OG-FeII_Oxy_2"/>
    <property type="match status" value="1"/>
</dbReference>
<feature type="region of interest" description="Disordered" evidence="1">
    <location>
        <begin position="251"/>
        <end position="270"/>
    </location>
</feature>
<evidence type="ECO:0000259" key="2">
    <source>
        <dbReference type="Pfam" id="PF13532"/>
    </source>
</evidence>
<feature type="domain" description="Alpha-ketoglutarate-dependent dioxygenase AlkB-like" evidence="2">
    <location>
        <begin position="481"/>
        <end position="621"/>
    </location>
</feature>
<accession>A0A9W8WST2</accession>
<dbReference type="SUPFAM" id="SSF51197">
    <property type="entry name" value="Clavaminate synthase-like"/>
    <property type="match status" value="1"/>
</dbReference>
<dbReference type="GO" id="GO:0008198">
    <property type="term" value="F:ferrous iron binding"/>
    <property type="evidence" value="ECO:0007669"/>
    <property type="project" value="TreeGrafter"/>
</dbReference>
<feature type="compositionally biased region" description="Polar residues" evidence="1">
    <location>
        <begin position="1"/>
        <end position="33"/>
    </location>
</feature>
<evidence type="ECO:0000313" key="4">
    <source>
        <dbReference type="Proteomes" id="UP001140562"/>
    </source>
</evidence>
<protein>
    <recommendedName>
        <fullName evidence="2">Alpha-ketoglutarate-dependent dioxygenase AlkB-like domain-containing protein</fullName>
    </recommendedName>
</protein>
<dbReference type="AlphaFoldDB" id="A0A9W8WST2"/>
<feature type="compositionally biased region" description="Low complexity" evidence="1">
    <location>
        <begin position="454"/>
        <end position="465"/>
    </location>
</feature>
<feature type="region of interest" description="Disordered" evidence="1">
    <location>
        <begin position="1"/>
        <end position="72"/>
    </location>
</feature>
<organism evidence="3 4">
    <name type="scientific">Didymella glomerata</name>
    <dbReference type="NCBI Taxonomy" id="749621"/>
    <lineage>
        <taxon>Eukaryota</taxon>
        <taxon>Fungi</taxon>
        <taxon>Dikarya</taxon>
        <taxon>Ascomycota</taxon>
        <taxon>Pezizomycotina</taxon>
        <taxon>Dothideomycetes</taxon>
        <taxon>Pleosporomycetidae</taxon>
        <taxon>Pleosporales</taxon>
        <taxon>Pleosporineae</taxon>
        <taxon>Didymellaceae</taxon>
        <taxon>Didymella</taxon>
    </lineage>
</organism>
<dbReference type="InterPro" id="IPR032852">
    <property type="entry name" value="ALKBH2"/>
</dbReference>
<feature type="region of interest" description="Disordered" evidence="1">
    <location>
        <begin position="95"/>
        <end position="134"/>
    </location>
</feature>
<keyword evidence="4" id="KW-1185">Reference proteome</keyword>
<evidence type="ECO:0000313" key="3">
    <source>
        <dbReference type="EMBL" id="KAJ4332066.1"/>
    </source>
</evidence>
<dbReference type="OrthoDB" id="2163491at2759"/>
<dbReference type="Proteomes" id="UP001140562">
    <property type="component" value="Unassembled WGS sequence"/>
</dbReference>
<comment type="caution">
    <text evidence="3">The sequence shown here is derived from an EMBL/GenBank/DDBJ whole genome shotgun (WGS) entry which is preliminary data.</text>
</comment>
<gene>
    <name evidence="3" type="ORF">N0V87_008687</name>
</gene>
<name>A0A9W8WST2_9PLEO</name>
<proteinExistence type="predicted"/>
<dbReference type="PANTHER" id="PTHR31573">
    <property type="entry name" value="ALPHA-KETOGLUTARATE-DEPENDENT DIOXYGENASE ALKB HOMOLOG 2"/>
    <property type="match status" value="1"/>
</dbReference>
<dbReference type="EMBL" id="JAPEUV010000129">
    <property type="protein sequence ID" value="KAJ4332066.1"/>
    <property type="molecule type" value="Genomic_DNA"/>
</dbReference>
<feature type="non-terminal residue" evidence="3">
    <location>
        <position position="632"/>
    </location>
</feature>
<reference evidence="3" key="1">
    <citation type="submission" date="2022-10" db="EMBL/GenBank/DDBJ databases">
        <title>Tapping the CABI collections for fungal endophytes: first genome assemblies for Collariella, Neodidymelliopsis, Ascochyta clinopodiicola, Didymella pomorum, Didymosphaeria variabile, Neocosmospora piperis and Neocucurbitaria cava.</title>
        <authorList>
            <person name="Hill R."/>
        </authorList>
    </citation>
    <scope>NUCLEOTIDE SEQUENCE</scope>
    <source>
        <strain evidence="3">IMI 360193</strain>
    </source>
</reference>
<dbReference type="Gene3D" id="2.60.120.590">
    <property type="entry name" value="Alpha-ketoglutarate-dependent dioxygenase AlkB-like"/>
    <property type="match status" value="1"/>
</dbReference>
<feature type="region of interest" description="Disordered" evidence="1">
    <location>
        <begin position="452"/>
        <end position="481"/>
    </location>
</feature>
<dbReference type="InterPro" id="IPR037151">
    <property type="entry name" value="AlkB-like_sf"/>
</dbReference>
<dbReference type="GO" id="GO:0035516">
    <property type="term" value="F:broad specificity oxidative DNA demethylase activity"/>
    <property type="evidence" value="ECO:0007669"/>
    <property type="project" value="TreeGrafter"/>
</dbReference>
<dbReference type="GO" id="GO:0006307">
    <property type="term" value="P:DNA alkylation repair"/>
    <property type="evidence" value="ECO:0007669"/>
    <property type="project" value="TreeGrafter"/>
</dbReference>
<dbReference type="GO" id="GO:0051747">
    <property type="term" value="F:cytosine C-5 DNA demethylase activity"/>
    <property type="evidence" value="ECO:0007669"/>
    <property type="project" value="TreeGrafter"/>
</dbReference>
<evidence type="ECO:0000256" key="1">
    <source>
        <dbReference type="SAM" id="MobiDB-lite"/>
    </source>
</evidence>
<sequence>MSFTGSFSHRQKSSQEQDTQASLDLNESFTDNRSFWDPGSETFAQPRPEPILADSQDLYSSQLEPDDERATSNVASHLQEQLQTSRYEVRERFSTSSWVARQDQQEPVVGLRSKEAQQQQDKQEDAPSPTATQQDLASISFHASQATTIDETPVDVYAGRSSLSKQELHKVADKLLAHRTYGPPKPEPVGQPAVWADARMDLCETLHYFRSYQGACHSTGGFVRGFMFDKVAHVRDYMDSNVVIARAGGGQVKDKDSGEMKASGDQVEGNHSQNLRNCMAHYNPVVIITGADNPHMPSQPPHQYCVLDYFKPTHIWTEKSGKSNIVRYRRDTHSHSVHIDVSFAHGYRVNRYSIPGIEGFVTHMIANSSVVEEPGGPDEMFEELQGMDIGLRRRPLEGGMLKGGMFTRHFAVNYGMPYKFIAATESHPFPEASHPVSKARSRLNWAARHCLARPAPSSSSSSPTSEQDEAEAMNTSTSSTPALHDFNIHPFNEVLALGYFEGQRISYHDDGESGLGPTIATLSLGAPGMVRIRLKQKHHLGVSNAGIYTDTPPLPGCLQYDARHRLVSELSDLKARVSPSEYRKRLKQIPKELGLKASGNAKDVLTMRVAHGDVVLMHGEALQSLKEGERPG</sequence>
<dbReference type="PANTHER" id="PTHR31573:SF4">
    <property type="entry name" value="FE2OG DIOXYGENASE DOMAIN-CONTAINING PROTEIN"/>
    <property type="match status" value="1"/>
</dbReference>